<dbReference type="Proteomes" id="UP000682782">
    <property type="component" value="Chromosome"/>
</dbReference>
<name>A0AC61MX34_9FIRM</name>
<keyword evidence="1" id="KW-0547">Nucleotide-binding</keyword>
<keyword evidence="1" id="KW-0067">ATP-binding</keyword>
<protein>
    <submittedName>
        <fullName evidence="1">ATP-binding protein</fullName>
    </submittedName>
</protein>
<sequence>MGKVYLICGKICSGKSYYAKSLKEKYNAVILSTDEVTYDLINNEQGEFYNIFAQRVNNYLKKKAVEICKAGANVILDWGFWTKENRADISAYLKSYDISFEWHYIDIDDDTWNRNIEERNKRIEEGNGGSDFYMDEGLLNKLLSMFETPDKAEIDVWYELNR</sequence>
<keyword evidence="2" id="KW-1185">Reference proteome</keyword>
<accession>A0AC61MX34</accession>
<gene>
    <name evidence="1" type="ORF">JYE49_01740</name>
</gene>
<evidence type="ECO:0000313" key="2">
    <source>
        <dbReference type="Proteomes" id="UP000682782"/>
    </source>
</evidence>
<proteinExistence type="predicted"/>
<organism evidence="1 2">
    <name type="scientific">Aristaeella hokkaidonensis</name>
    <dbReference type="NCBI Taxonomy" id="3046382"/>
    <lineage>
        <taxon>Bacteria</taxon>
        <taxon>Bacillati</taxon>
        <taxon>Bacillota</taxon>
        <taxon>Clostridia</taxon>
        <taxon>Eubacteriales</taxon>
        <taxon>Aristaeellaceae</taxon>
        <taxon>Aristaeella</taxon>
    </lineage>
</organism>
<evidence type="ECO:0000313" key="1">
    <source>
        <dbReference type="EMBL" id="QUC67450.1"/>
    </source>
</evidence>
<dbReference type="EMBL" id="CP068393">
    <property type="protein sequence ID" value="QUC67450.1"/>
    <property type="molecule type" value="Genomic_DNA"/>
</dbReference>
<reference evidence="1" key="1">
    <citation type="submission" date="2021-01" db="EMBL/GenBank/DDBJ databases">
        <title>Complete genome sequence of Clostridiales bacterium R-7.</title>
        <authorList>
            <person name="Mahoney-Kurpe S.C."/>
            <person name="Palevich N."/>
            <person name="Koike S."/>
            <person name="Moon C.D."/>
            <person name="Attwood G.T."/>
        </authorList>
    </citation>
    <scope>NUCLEOTIDE SEQUENCE</scope>
    <source>
        <strain evidence="1">R-7</strain>
    </source>
</reference>